<comment type="caution">
    <text evidence="2">The sequence shown here is derived from an EMBL/GenBank/DDBJ whole genome shotgun (WGS) entry which is preliminary data.</text>
</comment>
<evidence type="ECO:0000313" key="3">
    <source>
        <dbReference type="Proteomes" id="UP000533637"/>
    </source>
</evidence>
<dbReference type="EMBL" id="JACHOC010000003">
    <property type="protein sequence ID" value="MBB4622000.1"/>
    <property type="molecule type" value="Genomic_DNA"/>
</dbReference>
<sequence>MLLAYVRICKWHSLQDNSFAGMSARRIVILQTRGTTINFVNTQEYSEENLQSLMKHCFHTCYIDRGFNAALRAEEVEFPNFRFLFIRHFFMRFLFASVVFVSGALKRSGLEDARFFGRKYYPKGLRRGDFFRKQKARPCIFVKSRNYLCIQNENDCLMRWVENVFRGG</sequence>
<keyword evidence="1" id="KW-1133">Transmembrane helix</keyword>
<keyword evidence="3" id="KW-1185">Reference proteome</keyword>
<proteinExistence type="predicted"/>
<keyword evidence="1" id="KW-0812">Transmembrane</keyword>
<gene>
    <name evidence="2" type="ORF">GGQ57_001897</name>
</gene>
<keyword evidence="1" id="KW-0472">Membrane</keyword>
<evidence type="ECO:0000256" key="1">
    <source>
        <dbReference type="SAM" id="Phobius"/>
    </source>
</evidence>
<feature type="transmembrane region" description="Helical" evidence="1">
    <location>
        <begin position="85"/>
        <end position="105"/>
    </location>
</feature>
<evidence type="ECO:0008006" key="4">
    <source>
        <dbReference type="Google" id="ProtNLM"/>
    </source>
</evidence>
<organism evidence="2 3">
    <name type="scientific">Parabacteroides faecis</name>
    <dbReference type="NCBI Taxonomy" id="1217282"/>
    <lineage>
        <taxon>Bacteria</taxon>
        <taxon>Pseudomonadati</taxon>
        <taxon>Bacteroidota</taxon>
        <taxon>Bacteroidia</taxon>
        <taxon>Bacteroidales</taxon>
        <taxon>Tannerellaceae</taxon>
        <taxon>Parabacteroides</taxon>
    </lineage>
</organism>
<protein>
    <recommendedName>
        <fullName evidence="4">Transposase</fullName>
    </recommendedName>
</protein>
<evidence type="ECO:0000313" key="2">
    <source>
        <dbReference type="EMBL" id="MBB4622000.1"/>
    </source>
</evidence>
<reference evidence="2 3" key="1">
    <citation type="submission" date="2020-08" db="EMBL/GenBank/DDBJ databases">
        <title>Genomic Encyclopedia of Type Strains, Phase IV (KMG-IV): sequencing the most valuable type-strain genomes for metagenomic binning, comparative biology and taxonomic classification.</title>
        <authorList>
            <person name="Goeker M."/>
        </authorList>
    </citation>
    <scope>NUCLEOTIDE SEQUENCE [LARGE SCALE GENOMIC DNA]</scope>
    <source>
        <strain evidence="2 3">DSM 102983</strain>
    </source>
</reference>
<dbReference type="Proteomes" id="UP000533637">
    <property type="component" value="Unassembled WGS sequence"/>
</dbReference>
<name>A0ABR6KKM1_9BACT</name>
<accession>A0ABR6KKM1</accession>